<evidence type="ECO:0000313" key="3">
    <source>
        <dbReference type="Proteomes" id="UP000325433"/>
    </source>
</evidence>
<dbReference type="AlphaFoldDB" id="A0A5N6VQ81"/>
<proteinExistence type="predicted"/>
<evidence type="ECO:0000256" key="1">
    <source>
        <dbReference type="SAM" id="SignalP"/>
    </source>
</evidence>
<protein>
    <submittedName>
        <fullName evidence="2">Uncharacterized protein</fullName>
    </submittedName>
</protein>
<reference evidence="3" key="1">
    <citation type="submission" date="2019-04" db="EMBL/GenBank/DDBJ databases">
        <title>Friends and foes A comparative genomics studyof 23 Aspergillus species from section Flavi.</title>
        <authorList>
            <consortium name="DOE Joint Genome Institute"/>
            <person name="Kjaerbolling I."/>
            <person name="Vesth T."/>
            <person name="Frisvad J.C."/>
            <person name="Nybo J.L."/>
            <person name="Theobald S."/>
            <person name="Kildgaard S."/>
            <person name="Isbrandt T."/>
            <person name="Kuo A."/>
            <person name="Sato A."/>
            <person name="Lyhne E.K."/>
            <person name="Kogle M.E."/>
            <person name="Wiebenga A."/>
            <person name="Kun R.S."/>
            <person name="Lubbers R.J."/>
            <person name="Makela M.R."/>
            <person name="Barry K."/>
            <person name="Chovatia M."/>
            <person name="Clum A."/>
            <person name="Daum C."/>
            <person name="Haridas S."/>
            <person name="He G."/>
            <person name="LaButti K."/>
            <person name="Lipzen A."/>
            <person name="Mondo S."/>
            <person name="Riley R."/>
            <person name="Salamov A."/>
            <person name="Simmons B.A."/>
            <person name="Magnuson J.K."/>
            <person name="Henrissat B."/>
            <person name="Mortensen U.H."/>
            <person name="Larsen T.O."/>
            <person name="Devries R.P."/>
            <person name="Grigoriev I.V."/>
            <person name="Machida M."/>
            <person name="Baker S.E."/>
            <person name="Andersen M.R."/>
        </authorList>
    </citation>
    <scope>NUCLEOTIDE SEQUENCE [LARGE SCALE GENOMIC DNA]</scope>
    <source>
        <strain evidence="3">CBS 130015</strain>
    </source>
</reference>
<feature type="signal peptide" evidence="1">
    <location>
        <begin position="1"/>
        <end position="20"/>
    </location>
</feature>
<dbReference type="EMBL" id="ML738358">
    <property type="protein sequence ID" value="KAE8310109.1"/>
    <property type="molecule type" value="Genomic_DNA"/>
</dbReference>
<gene>
    <name evidence="2" type="ORF">BDV41DRAFT_409230</name>
</gene>
<sequence length="182" mass="18981">MATSMLMIISTLLLIFGARALILDPVGLVYAPDSIGKRQAFTGTLGASAPLVTNTGDSERPYGVDGDTFTDYESAASRSCNNQFDSCQKIANTDQSSSFSLQDCQGQLSTLNLGRPPTNILTYCQIGSCMSTVSSTSIAAQGATIASAPTASSSTTDATTVTAQLAQTTIPYDSEYDLVCDL</sequence>
<evidence type="ECO:0000313" key="2">
    <source>
        <dbReference type="EMBL" id="KAE8310109.1"/>
    </source>
</evidence>
<keyword evidence="1" id="KW-0732">Signal</keyword>
<keyword evidence="3" id="KW-1185">Reference proteome</keyword>
<accession>A0A5N6VQ81</accession>
<name>A0A5N6VQ81_9EURO</name>
<dbReference type="Proteomes" id="UP000325433">
    <property type="component" value="Unassembled WGS sequence"/>
</dbReference>
<feature type="chain" id="PRO_5024808840" evidence="1">
    <location>
        <begin position="21"/>
        <end position="182"/>
    </location>
</feature>
<organism evidence="2 3">
    <name type="scientific">Aspergillus transmontanensis</name>
    <dbReference type="NCBI Taxonomy" id="1034304"/>
    <lineage>
        <taxon>Eukaryota</taxon>
        <taxon>Fungi</taxon>
        <taxon>Dikarya</taxon>
        <taxon>Ascomycota</taxon>
        <taxon>Pezizomycotina</taxon>
        <taxon>Eurotiomycetes</taxon>
        <taxon>Eurotiomycetidae</taxon>
        <taxon>Eurotiales</taxon>
        <taxon>Aspergillaceae</taxon>
        <taxon>Aspergillus</taxon>
        <taxon>Aspergillus subgen. Circumdati</taxon>
    </lineage>
</organism>